<keyword evidence="1" id="KW-0732">Signal</keyword>
<keyword evidence="3" id="KW-1185">Reference proteome</keyword>
<feature type="chain" id="PRO_5004084997" evidence="1">
    <location>
        <begin position="20"/>
        <end position="153"/>
    </location>
</feature>
<name>M7SVB1_EUTLA</name>
<dbReference type="KEGG" id="ela:UCREL1_4522"/>
<evidence type="ECO:0000256" key="1">
    <source>
        <dbReference type="SAM" id="SignalP"/>
    </source>
</evidence>
<gene>
    <name evidence="2" type="ORF">UCREL1_4522</name>
</gene>
<organism evidence="2 3">
    <name type="scientific">Eutypa lata (strain UCR-EL1)</name>
    <name type="common">Grapevine dieback disease fungus</name>
    <name type="synonym">Eutypa armeniacae</name>
    <dbReference type="NCBI Taxonomy" id="1287681"/>
    <lineage>
        <taxon>Eukaryota</taxon>
        <taxon>Fungi</taxon>
        <taxon>Dikarya</taxon>
        <taxon>Ascomycota</taxon>
        <taxon>Pezizomycotina</taxon>
        <taxon>Sordariomycetes</taxon>
        <taxon>Xylariomycetidae</taxon>
        <taxon>Xylariales</taxon>
        <taxon>Diatrypaceae</taxon>
        <taxon>Eutypa</taxon>
    </lineage>
</organism>
<dbReference type="HOGENOM" id="CLU_1713250_0_0_1"/>
<dbReference type="EMBL" id="KB706238">
    <property type="protein sequence ID" value="EMR68463.1"/>
    <property type="molecule type" value="Genomic_DNA"/>
</dbReference>
<sequence>MHVGQTIFTVLTATATAAATLTPTWHKLKLGMTLAEANLNTDRTRIDDLYQRARNGSDGNALEGAQKEVADILFERFYLANTLQIMALRDLNDYLSLPVDDPATWYGGVERKIEEIDFRLPENLLETSGVFDSTDEQFPIQDIPNCSLCPVQW</sequence>
<protein>
    <submittedName>
        <fullName evidence="2">Uncharacterized protein</fullName>
    </submittedName>
</protein>
<reference evidence="3" key="1">
    <citation type="journal article" date="2013" name="Genome Announc.">
        <title>Draft genome sequence of the grapevine dieback fungus Eutypa lata UCR-EL1.</title>
        <authorList>
            <person name="Blanco-Ulate B."/>
            <person name="Rolshausen P.E."/>
            <person name="Cantu D."/>
        </authorList>
    </citation>
    <scope>NUCLEOTIDE SEQUENCE [LARGE SCALE GENOMIC DNA]</scope>
    <source>
        <strain evidence="3">UCR-EL1</strain>
    </source>
</reference>
<proteinExistence type="predicted"/>
<dbReference type="Proteomes" id="UP000012174">
    <property type="component" value="Unassembled WGS sequence"/>
</dbReference>
<evidence type="ECO:0000313" key="2">
    <source>
        <dbReference type="EMBL" id="EMR68463.1"/>
    </source>
</evidence>
<dbReference type="OrthoDB" id="4722018at2759"/>
<accession>M7SVB1</accession>
<evidence type="ECO:0000313" key="3">
    <source>
        <dbReference type="Proteomes" id="UP000012174"/>
    </source>
</evidence>
<dbReference type="AlphaFoldDB" id="M7SVB1"/>
<feature type="signal peptide" evidence="1">
    <location>
        <begin position="1"/>
        <end position="19"/>
    </location>
</feature>